<keyword evidence="3" id="KW-1185">Reference proteome</keyword>
<comment type="caution">
    <text evidence="2">The sequence shown here is derived from an EMBL/GenBank/DDBJ whole genome shotgun (WGS) entry which is preliminary data.</text>
</comment>
<reference evidence="2 3" key="1">
    <citation type="submission" date="2019-12" db="EMBL/GenBank/DDBJ databases">
        <title>Nocardia sp. nov. ET3-3 isolated from soil.</title>
        <authorList>
            <person name="Kanchanasin P."/>
            <person name="Tanasupawat S."/>
            <person name="Yuki M."/>
            <person name="Kudo T."/>
        </authorList>
    </citation>
    <scope>NUCLEOTIDE SEQUENCE [LARGE SCALE GENOMIC DNA]</scope>
    <source>
        <strain evidence="2 3">ET3-3</strain>
    </source>
</reference>
<dbReference type="AlphaFoldDB" id="A0A7K1V1X0"/>
<accession>A0A7K1V1X0</accession>
<sequence length="120" mass="12682">MRRVFGVGSAAVAAFVTAVGAANAAPEDVSNGDPNVVAQQQIRQVTVGADVGADTWVFSPPAGGLTCYWGYVPFPGHDSQGKPYSPWADTVRLVGPAGWRERLDSGAVIETNCYMQRGQR</sequence>
<dbReference type="EMBL" id="WRPP01000005">
    <property type="protein sequence ID" value="MVU80429.1"/>
    <property type="molecule type" value="Genomic_DNA"/>
</dbReference>
<evidence type="ECO:0000313" key="2">
    <source>
        <dbReference type="EMBL" id="MVU80429.1"/>
    </source>
</evidence>
<name>A0A7K1V1X0_9NOCA</name>
<evidence type="ECO:0000313" key="3">
    <source>
        <dbReference type="Proteomes" id="UP000466794"/>
    </source>
</evidence>
<keyword evidence="1" id="KW-0732">Signal</keyword>
<gene>
    <name evidence="2" type="ORF">GPX89_24665</name>
</gene>
<organism evidence="2 3">
    <name type="scientific">Nocardia terrae</name>
    <dbReference type="NCBI Taxonomy" id="2675851"/>
    <lineage>
        <taxon>Bacteria</taxon>
        <taxon>Bacillati</taxon>
        <taxon>Actinomycetota</taxon>
        <taxon>Actinomycetes</taxon>
        <taxon>Mycobacteriales</taxon>
        <taxon>Nocardiaceae</taxon>
        <taxon>Nocardia</taxon>
    </lineage>
</organism>
<evidence type="ECO:0000256" key="1">
    <source>
        <dbReference type="SAM" id="SignalP"/>
    </source>
</evidence>
<proteinExistence type="predicted"/>
<dbReference type="RefSeq" id="WP_157390073.1">
    <property type="nucleotide sequence ID" value="NZ_WRPP01000005.1"/>
</dbReference>
<feature type="signal peptide" evidence="1">
    <location>
        <begin position="1"/>
        <end position="24"/>
    </location>
</feature>
<protein>
    <submittedName>
        <fullName evidence="2">Uncharacterized protein</fullName>
    </submittedName>
</protein>
<dbReference type="Proteomes" id="UP000466794">
    <property type="component" value="Unassembled WGS sequence"/>
</dbReference>
<feature type="chain" id="PRO_5029672734" evidence="1">
    <location>
        <begin position="25"/>
        <end position="120"/>
    </location>
</feature>